<comment type="caution">
    <text evidence="3">The sequence shown here is derived from an EMBL/GenBank/DDBJ whole genome shotgun (WGS) entry which is preliminary data.</text>
</comment>
<feature type="transmembrane region" description="Helical" evidence="2">
    <location>
        <begin position="61"/>
        <end position="83"/>
    </location>
</feature>
<keyword evidence="2" id="KW-0472">Membrane</keyword>
<protein>
    <submittedName>
        <fullName evidence="3">Uncharacterized protein</fullName>
    </submittedName>
</protein>
<dbReference type="EMBL" id="NIZW01000001">
    <property type="protein sequence ID" value="PHQ37202.1"/>
    <property type="molecule type" value="Genomic_DNA"/>
</dbReference>
<feature type="compositionally biased region" description="Polar residues" evidence="1">
    <location>
        <begin position="1"/>
        <end position="16"/>
    </location>
</feature>
<accession>A0A2G1WDR6</accession>
<name>A0A2G1WDR6_9BACT</name>
<reference evidence="3 4" key="1">
    <citation type="submission" date="2017-06" db="EMBL/GenBank/DDBJ databases">
        <title>Description of Rhodopirellula bahusiensis sp. nov.</title>
        <authorList>
            <person name="Kizina J."/>
            <person name="Harder J."/>
        </authorList>
    </citation>
    <scope>NUCLEOTIDE SEQUENCE [LARGE SCALE GENOMIC DNA]</scope>
    <source>
        <strain evidence="3 4">SWK21</strain>
    </source>
</reference>
<dbReference type="GeneID" id="90607108"/>
<feature type="transmembrane region" description="Helical" evidence="2">
    <location>
        <begin position="31"/>
        <end position="49"/>
    </location>
</feature>
<dbReference type="AlphaFoldDB" id="A0A2G1WDR6"/>
<keyword evidence="2" id="KW-0812">Transmembrane</keyword>
<keyword evidence="2" id="KW-1133">Transmembrane helix</keyword>
<sequence>MHNNEDPFDSTSSQRVNAEPWGAPDSQSTRWPFRILAAILGVLTIRLAVANALPLNWGNFCFALFYSLFGLQMLIASVTGRWWTASDLDSLADRYKTGRL</sequence>
<dbReference type="Proteomes" id="UP000225740">
    <property type="component" value="Unassembled WGS sequence"/>
</dbReference>
<evidence type="ECO:0000313" key="3">
    <source>
        <dbReference type="EMBL" id="PHQ37202.1"/>
    </source>
</evidence>
<keyword evidence="4" id="KW-1185">Reference proteome</keyword>
<organism evidence="3 4">
    <name type="scientific">Rhodopirellula bahusiensis</name>
    <dbReference type="NCBI Taxonomy" id="2014065"/>
    <lineage>
        <taxon>Bacteria</taxon>
        <taxon>Pseudomonadati</taxon>
        <taxon>Planctomycetota</taxon>
        <taxon>Planctomycetia</taxon>
        <taxon>Pirellulales</taxon>
        <taxon>Pirellulaceae</taxon>
        <taxon>Rhodopirellula</taxon>
    </lineage>
</organism>
<dbReference type="OrthoDB" id="290926at2"/>
<gene>
    <name evidence="3" type="ORF">CEE69_02310</name>
</gene>
<evidence type="ECO:0000256" key="2">
    <source>
        <dbReference type="SAM" id="Phobius"/>
    </source>
</evidence>
<evidence type="ECO:0000313" key="4">
    <source>
        <dbReference type="Proteomes" id="UP000225740"/>
    </source>
</evidence>
<proteinExistence type="predicted"/>
<evidence type="ECO:0000256" key="1">
    <source>
        <dbReference type="SAM" id="MobiDB-lite"/>
    </source>
</evidence>
<dbReference type="RefSeq" id="WP_099259026.1">
    <property type="nucleotide sequence ID" value="NZ_NIZW01000001.1"/>
</dbReference>
<feature type="region of interest" description="Disordered" evidence="1">
    <location>
        <begin position="1"/>
        <end position="27"/>
    </location>
</feature>